<dbReference type="PANTHER" id="PTHR19288:SF90">
    <property type="entry name" value="OS08G0542600 PROTEIN"/>
    <property type="match status" value="1"/>
</dbReference>
<evidence type="ECO:0000313" key="1">
    <source>
        <dbReference type="EMBL" id="GGF80556.1"/>
    </source>
</evidence>
<dbReference type="CDD" id="cd07525">
    <property type="entry name" value="HAD_like"/>
    <property type="match status" value="1"/>
</dbReference>
<dbReference type="RefSeq" id="WP_188582961.1">
    <property type="nucleotide sequence ID" value="NZ_BMCT01000008.1"/>
</dbReference>
<dbReference type="InterPro" id="IPR023214">
    <property type="entry name" value="HAD_sf"/>
</dbReference>
<reference evidence="1" key="2">
    <citation type="submission" date="2020-09" db="EMBL/GenBank/DDBJ databases">
        <authorList>
            <person name="Sun Q."/>
            <person name="Sedlacek I."/>
        </authorList>
    </citation>
    <scope>NUCLEOTIDE SEQUENCE</scope>
    <source>
        <strain evidence="1">CCM 7897</strain>
    </source>
</reference>
<dbReference type="NCBIfam" id="TIGR01460">
    <property type="entry name" value="HAD-SF-IIA"/>
    <property type="match status" value="1"/>
</dbReference>
<keyword evidence="2" id="KW-1185">Reference proteome</keyword>
<comment type="caution">
    <text evidence="1">The sequence shown here is derived from an EMBL/GenBank/DDBJ whole genome shotgun (WGS) entry which is preliminary data.</text>
</comment>
<dbReference type="EMBL" id="BMCT01000008">
    <property type="protein sequence ID" value="GGF80556.1"/>
    <property type="molecule type" value="Genomic_DNA"/>
</dbReference>
<proteinExistence type="predicted"/>
<dbReference type="GO" id="GO:0016791">
    <property type="term" value="F:phosphatase activity"/>
    <property type="evidence" value="ECO:0007669"/>
    <property type="project" value="TreeGrafter"/>
</dbReference>
<dbReference type="Proteomes" id="UP000606044">
    <property type="component" value="Unassembled WGS sequence"/>
</dbReference>
<reference evidence="1" key="1">
    <citation type="journal article" date="2014" name="Int. J. Syst. Evol. Microbiol.">
        <title>Complete genome sequence of Corynebacterium casei LMG S-19264T (=DSM 44701T), isolated from a smear-ripened cheese.</title>
        <authorList>
            <consortium name="US DOE Joint Genome Institute (JGI-PGF)"/>
            <person name="Walter F."/>
            <person name="Albersmeier A."/>
            <person name="Kalinowski J."/>
            <person name="Ruckert C."/>
        </authorList>
    </citation>
    <scope>NUCLEOTIDE SEQUENCE</scope>
    <source>
        <strain evidence="1">CCM 7897</strain>
    </source>
</reference>
<gene>
    <name evidence="1" type="ORF">GCM10007301_45840</name>
</gene>
<dbReference type="InterPro" id="IPR006357">
    <property type="entry name" value="HAD-SF_hydro_IIA"/>
</dbReference>
<accession>A0A917C9T0</accession>
<dbReference type="Pfam" id="PF13242">
    <property type="entry name" value="Hydrolase_like"/>
    <property type="match status" value="1"/>
</dbReference>
<protein>
    <submittedName>
        <fullName evidence="1">Haloacid dehalogenase</fullName>
    </submittedName>
</protein>
<sequence>MAVAPPLLSGLSEIVSDYDLILCDVWGVIHNGISAFPATGDALTRARDAGLTVLLVSNAPRPNAFVAKMLDGMGVPRTAYDGIVTSGDVTRAVLAARPGARIFHLGPSRDLGTYDGLDVTVTDLPEADLVVCTGLLNDEVETPEDYRDMLTGMRARDLPFICANPDLVVERGDRLIYCAGALAQLYDELGGSSVYCGKPHAPVYAEALKRLEAMGRPVPAPKRVLAIGDALRTDIIGAAGAGFDGLFISSGIHAVELASEHGAPPDMDAVAKLFADGPSPRAVMPRLSW</sequence>
<dbReference type="InterPro" id="IPR006356">
    <property type="entry name" value="HAD-SF_hydro_IIA_hyp3"/>
</dbReference>
<dbReference type="SUPFAM" id="SSF56784">
    <property type="entry name" value="HAD-like"/>
    <property type="match status" value="1"/>
</dbReference>
<evidence type="ECO:0000313" key="2">
    <source>
        <dbReference type="Proteomes" id="UP000606044"/>
    </source>
</evidence>
<name>A0A917C9T0_9HYPH</name>
<dbReference type="NCBIfam" id="TIGR01459">
    <property type="entry name" value="HAD-SF-IIA-hyp4"/>
    <property type="match status" value="1"/>
</dbReference>
<dbReference type="Gene3D" id="3.40.50.1000">
    <property type="entry name" value="HAD superfamily/HAD-like"/>
    <property type="match status" value="2"/>
</dbReference>
<dbReference type="Pfam" id="PF13344">
    <property type="entry name" value="Hydrolase_6"/>
    <property type="match status" value="1"/>
</dbReference>
<dbReference type="GO" id="GO:0005737">
    <property type="term" value="C:cytoplasm"/>
    <property type="evidence" value="ECO:0007669"/>
    <property type="project" value="TreeGrafter"/>
</dbReference>
<dbReference type="InterPro" id="IPR036412">
    <property type="entry name" value="HAD-like_sf"/>
</dbReference>
<organism evidence="1 2">
    <name type="scientific">Azorhizobium oxalatiphilum</name>
    <dbReference type="NCBI Taxonomy" id="980631"/>
    <lineage>
        <taxon>Bacteria</taxon>
        <taxon>Pseudomonadati</taxon>
        <taxon>Pseudomonadota</taxon>
        <taxon>Alphaproteobacteria</taxon>
        <taxon>Hyphomicrobiales</taxon>
        <taxon>Xanthobacteraceae</taxon>
        <taxon>Azorhizobium</taxon>
    </lineage>
</organism>
<dbReference type="PANTHER" id="PTHR19288">
    <property type="entry name" value="4-NITROPHENYLPHOSPHATASE-RELATED"/>
    <property type="match status" value="1"/>
</dbReference>
<dbReference type="AlphaFoldDB" id="A0A917C9T0"/>